<dbReference type="AlphaFoldDB" id="A0A8J2IDK9"/>
<dbReference type="PROSITE" id="PS50075">
    <property type="entry name" value="CARRIER"/>
    <property type="match status" value="1"/>
</dbReference>
<accession>A0A8J2IDK9</accession>
<evidence type="ECO:0000313" key="5">
    <source>
        <dbReference type="EMBL" id="CAG5186691.1"/>
    </source>
</evidence>
<dbReference type="SUPFAM" id="SSF52777">
    <property type="entry name" value="CoA-dependent acyltransferases"/>
    <property type="match status" value="2"/>
</dbReference>
<dbReference type="PANTHER" id="PTHR45527:SF16">
    <property type="entry name" value="NONRIBOSOMAL PEPTIDE SYNTHASE ATNA-RELATED"/>
    <property type="match status" value="1"/>
</dbReference>
<evidence type="ECO:0000256" key="2">
    <source>
        <dbReference type="ARBA" id="ARBA00022553"/>
    </source>
</evidence>
<proteinExistence type="predicted"/>
<evidence type="ECO:0000256" key="3">
    <source>
        <dbReference type="ARBA" id="ARBA00022598"/>
    </source>
</evidence>
<feature type="domain" description="Carrier" evidence="4">
    <location>
        <begin position="41"/>
        <end position="117"/>
    </location>
</feature>
<dbReference type="RefSeq" id="XP_043175250.1">
    <property type="nucleotide sequence ID" value="XM_043319315.1"/>
</dbReference>
<dbReference type="GO" id="GO:0043041">
    <property type="term" value="P:amino acid activation for nonribosomal peptide biosynthetic process"/>
    <property type="evidence" value="ECO:0007669"/>
    <property type="project" value="TreeGrafter"/>
</dbReference>
<keyword evidence="3" id="KW-0436">Ligase</keyword>
<gene>
    <name evidence="5" type="ORF">ALTATR162_LOCUS11673</name>
</gene>
<dbReference type="PANTHER" id="PTHR45527">
    <property type="entry name" value="NONRIBOSOMAL PEPTIDE SYNTHETASE"/>
    <property type="match status" value="1"/>
</dbReference>
<dbReference type="Proteomes" id="UP000676310">
    <property type="component" value="Unassembled WGS sequence"/>
</dbReference>
<dbReference type="InterPro" id="IPR009081">
    <property type="entry name" value="PP-bd_ACP"/>
</dbReference>
<reference evidence="5" key="1">
    <citation type="submission" date="2021-05" db="EMBL/GenBank/DDBJ databases">
        <authorList>
            <person name="Stam R."/>
        </authorList>
    </citation>
    <scope>NUCLEOTIDE SEQUENCE</scope>
    <source>
        <strain evidence="5">CS162</strain>
    </source>
</reference>
<comment type="caution">
    <text evidence="5">The sequence shown here is derived from an EMBL/GenBank/DDBJ whole genome shotgun (WGS) entry which is preliminary data.</text>
</comment>
<dbReference type="GO" id="GO:0005737">
    <property type="term" value="C:cytoplasm"/>
    <property type="evidence" value="ECO:0007669"/>
    <property type="project" value="TreeGrafter"/>
</dbReference>
<dbReference type="InterPro" id="IPR006162">
    <property type="entry name" value="Ppantetheine_attach_site"/>
</dbReference>
<evidence type="ECO:0000259" key="4">
    <source>
        <dbReference type="PROSITE" id="PS50075"/>
    </source>
</evidence>
<dbReference type="CDD" id="cd19542">
    <property type="entry name" value="CT_NRPS-like"/>
    <property type="match status" value="1"/>
</dbReference>
<evidence type="ECO:0000256" key="1">
    <source>
        <dbReference type="ARBA" id="ARBA00022450"/>
    </source>
</evidence>
<name>A0A8J2IDK9_9PLEO</name>
<dbReference type="FunFam" id="1.10.1200.10:FF:000005">
    <property type="entry name" value="Nonribosomal peptide synthetase 1"/>
    <property type="match status" value="1"/>
</dbReference>
<dbReference type="InterPro" id="IPR023213">
    <property type="entry name" value="CAT-like_dom_sf"/>
</dbReference>
<dbReference type="SUPFAM" id="SSF47336">
    <property type="entry name" value="ACP-like"/>
    <property type="match status" value="1"/>
</dbReference>
<dbReference type="PROSITE" id="PS00012">
    <property type="entry name" value="PHOSPHOPANTETHEINE"/>
    <property type="match status" value="1"/>
</dbReference>
<dbReference type="Gene3D" id="1.10.1200.10">
    <property type="entry name" value="ACP-like"/>
    <property type="match status" value="1"/>
</dbReference>
<dbReference type="Pfam" id="PF00668">
    <property type="entry name" value="Condensation"/>
    <property type="match status" value="1"/>
</dbReference>
<sequence>MILQSINILEKMPVNENGKVDRRALVTMMQRPKVSCGLIRQPETAAERHMQMIWSKVLKIERESIGLDESFFHLGGNSITAMKLVAEARKVGIELTVTSIFHHDKLVELACKGLKSKQNSEEVDDVIHVDSDIRASLMKEMDLLNMGVRSDDVTDILPLTSFQEKAVLDGITVGQHANYFYHNLGESLDVARFETSCATIMQLLPILRALFLRLQGEFWQVVLKKPDTPLHVHAVEKDLDQASYKFCTQDLQQLAANELPIAFVLLRHATQGIRLILRLSHAQYDGISFPIIFQSLVDSYNSVSISRGPDFSKFLSYAVHKQNSSGQYWKTLLQGSSPTMLEPSIRPRRSIELSHRMRIYEEAVVDLPHLPSKITSATLVSSAWALLLSQITGNKDVVYGNVVAGRNSAMQGIEAVVGACLNIIPVRVNLDSLSTTEQLLQLVQAQFLALGESDSLGFKDIIKNCTEWPTDATFGSVIQHQNIDEHPEIQSSEGQSKIQFYDNPHLVPPSLFVASYPQGDRLQIKLFANTHIVTVERARTLLQGLCKIIDTLGSDANGTLALRAECANLGV</sequence>
<dbReference type="Pfam" id="PF00550">
    <property type="entry name" value="PP-binding"/>
    <property type="match status" value="1"/>
</dbReference>
<dbReference type="GO" id="GO:0031177">
    <property type="term" value="F:phosphopantetheine binding"/>
    <property type="evidence" value="ECO:0007669"/>
    <property type="project" value="TreeGrafter"/>
</dbReference>
<dbReference type="GO" id="GO:0016874">
    <property type="term" value="F:ligase activity"/>
    <property type="evidence" value="ECO:0007669"/>
    <property type="project" value="UniProtKB-KW"/>
</dbReference>
<keyword evidence="6" id="KW-1185">Reference proteome</keyword>
<keyword evidence="2" id="KW-0597">Phosphoprotein</keyword>
<dbReference type="InterPro" id="IPR001242">
    <property type="entry name" value="Condensation_dom"/>
</dbReference>
<dbReference type="InterPro" id="IPR036736">
    <property type="entry name" value="ACP-like_sf"/>
</dbReference>
<dbReference type="EMBL" id="CAJRGZ010000030">
    <property type="protein sequence ID" value="CAG5186691.1"/>
    <property type="molecule type" value="Genomic_DNA"/>
</dbReference>
<protein>
    <recommendedName>
        <fullName evidence="4">Carrier domain-containing protein</fullName>
    </recommendedName>
</protein>
<organism evidence="5 6">
    <name type="scientific">Alternaria atra</name>
    <dbReference type="NCBI Taxonomy" id="119953"/>
    <lineage>
        <taxon>Eukaryota</taxon>
        <taxon>Fungi</taxon>
        <taxon>Dikarya</taxon>
        <taxon>Ascomycota</taxon>
        <taxon>Pezizomycotina</taxon>
        <taxon>Dothideomycetes</taxon>
        <taxon>Pleosporomycetidae</taxon>
        <taxon>Pleosporales</taxon>
        <taxon>Pleosporineae</taxon>
        <taxon>Pleosporaceae</taxon>
        <taxon>Alternaria</taxon>
        <taxon>Alternaria sect. Ulocladioides</taxon>
    </lineage>
</organism>
<dbReference type="GO" id="GO:0044550">
    <property type="term" value="P:secondary metabolite biosynthetic process"/>
    <property type="evidence" value="ECO:0007669"/>
    <property type="project" value="TreeGrafter"/>
</dbReference>
<keyword evidence="1" id="KW-0596">Phosphopantetheine</keyword>
<dbReference type="Gene3D" id="3.30.559.10">
    <property type="entry name" value="Chloramphenicol acetyltransferase-like domain"/>
    <property type="match status" value="1"/>
</dbReference>
<dbReference type="GeneID" id="67011971"/>
<dbReference type="OrthoDB" id="3791627at2759"/>
<evidence type="ECO:0000313" key="6">
    <source>
        <dbReference type="Proteomes" id="UP000676310"/>
    </source>
</evidence>
<dbReference type="Gene3D" id="3.30.559.30">
    <property type="entry name" value="Nonribosomal peptide synthetase, condensation domain"/>
    <property type="match status" value="1"/>
</dbReference>